<evidence type="ECO:0000313" key="2">
    <source>
        <dbReference type="Proteomes" id="UP001279410"/>
    </source>
</evidence>
<dbReference type="EMBL" id="BRZM01000007">
    <property type="protein sequence ID" value="GLD49005.1"/>
    <property type="molecule type" value="Genomic_DNA"/>
</dbReference>
<dbReference type="Proteomes" id="UP001279410">
    <property type="component" value="Unassembled WGS sequence"/>
</dbReference>
<proteinExistence type="predicted"/>
<comment type="caution">
    <text evidence="1">The sequence shown here is derived from an EMBL/GenBank/DDBJ whole genome shotgun (WGS) entry which is preliminary data.</text>
</comment>
<keyword evidence="2" id="KW-1185">Reference proteome</keyword>
<gene>
    <name evidence="1" type="ORF">AKAME5_000287000</name>
</gene>
<accession>A0AAD3QZ73</accession>
<organism evidence="1 2">
    <name type="scientific">Lates japonicus</name>
    <name type="common">Japanese lates</name>
    <dbReference type="NCBI Taxonomy" id="270547"/>
    <lineage>
        <taxon>Eukaryota</taxon>
        <taxon>Metazoa</taxon>
        <taxon>Chordata</taxon>
        <taxon>Craniata</taxon>
        <taxon>Vertebrata</taxon>
        <taxon>Euteleostomi</taxon>
        <taxon>Actinopterygii</taxon>
        <taxon>Neopterygii</taxon>
        <taxon>Teleostei</taxon>
        <taxon>Neoteleostei</taxon>
        <taxon>Acanthomorphata</taxon>
        <taxon>Carangaria</taxon>
        <taxon>Carangaria incertae sedis</taxon>
        <taxon>Centropomidae</taxon>
        <taxon>Lates</taxon>
    </lineage>
</organism>
<dbReference type="AlphaFoldDB" id="A0AAD3QZ73"/>
<reference evidence="1" key="1">
    <citation type="submission" date="2022-08" db="EMBL/GenBank/DDBJ databases">
        <title>Genome sequencing of akame (Lates japonicus).</title>
        <authorList>
            <person name="Hashiguchi Y."/>
            <person name="Takahashi H."/>
        </authorList>
    </citation>
    <scope>NUCLEOTIDE SEQUENCE</scope>
    <source>
        <strain evidence="1">Kochi</strain>
    </source>
</reference>
<protein>
    <submittedName>
        <fullName evidence="1">Speckle-type POZ protein-like protein</fullName>
    </submittedName>
</protein>
<name>A0AAD3QZ73_LATJO</name>
<evidence type="ECO:0000313" key="1">
    <source>
        <dbReference type="EMBL" id="GLD49005.1"/>
    </source>
</evidence>
<sequence>MSRVPRPPSPAEMSSGPVAESWCYTQIKVVILYMWTINNYNYQPNEGDASKALFSSGANDKLKWLLTGWSWNVR</sequence>